<feature type="domain" description="DUF6879" evidence="1">
    <location>
        <begin position="24"/>
        <end position="188"/>
    </location>
</feature>
<gene>
    <name evidence="2" type="ORF">J4709_13345</name>
</gene>
<proteinExistence type="predicted"/>
<keyword evidence="3" id="KW-1185">Reference proteome</keyword>
<dbReference type="RefSeq" id="WP_208240724.1">
    <property type="nucleotide sequence ID" value="NZ_JAGEPF010000008.1"/>
</dbReference>
<evidence type="ECO:0000259" key="1">
    <source>
        <dbReference type="Pfam" id="PF21806"/>
    </source>
</evidence>
<organism evidence="2 3">
    <name type="scientific">Actinomadura violacea</name>
    <dbReference type="NCBI Taxonomy" id="2819934"/>
    <lineage>
        <taxon>Bacteria</taxon>
        <taxon>Bacillati</taxon>
        <taxon>Actinomycetota</taxon>
        <taxon>Actinomycetes</taxon>
        <taxon>Streptosporangiales</taxon>
        <taxon>Thermomonosporaceae</taxon>
        <taxon>Actinomadura</taxon>
    </lineage>
</organism>
<comment type="caution">
    <text evidence="2">The sequence shown here is derived from an EMBL/GenBank/DDBJ whole genome shotgun (WGS) entry which is preliminary data.</text>
</comment>
<name>A0ABS3RPJ3_9ACTN</name>
<dbReference type="Proteomes" id="UP000680206">
    <property type="component" value="Unassembled WGS sequence"/>
</dbReference>
<dbReference type="EMBL" id="JAGEPF010000008">
    <property type="protein sequence ID" value="MBO2458556.1"/>
    <property type="molecule type" value="Genomic_DNA"/>
</dbReference>
<accession>A0ABS3RPJ3</accession>
<sequence>MMHRPPAWALDGGERVSLEEFQRTFGEAWRRIGRRFLKVECWQSYQEADGVRSQEAFQKGDVDLARRLLEEEAKDDQPLYDEVKARGLEFTRVRLVTPPLTDYLRYEMINYEIRSRLGENVEFIVPPSPVEDYFDFLLFDADIALIHDYGDGPVGYQVGGWITRVPATLGALANIVDELRAEGTPVTEAEFSPDASGR</sequence>
<dbReference type="InterPro" id="IPR049244">
    <property type="entry name" value="DUF6879"/>
</dbReference>
<dbReference type="Pfam" id="PF21806">
    <property type="entry name" value="DUF6879"/>
    <property type="match status" value="1"/>
</dbReference>
<protein>
    <recommendedName>
        <fullName evidence="1">DUF6879 domain-containing protein</fullName>
    </recommendedName>
</protein>
<evidence type="ECO:0000313" key="3">
    <source>
        <dbReference type="Proteomes" id="UP000680206"/>
    </source>
</evidence>
<evidence type="ECO:0000313" key="2">
    <source>
        <dbReference type="EMBL" id="MBO2458556.1"/>
    </source>
</evidence>
<reference evidence="2 3" key="1">
    <citation type="submission" date="2021-03" db="EMBL/GenBank/DDBJ databases">
        <title>Actinomadura violae sp. nov., isolated from lichen in Thailand.</title>
        <authorList>
            <person name="Kanchanasin P."/>
            <person name="Saeng-In P."/>
            <person name="Phongsopitanun W."/>
            <person name="Yuki M."/>
            <person name="Kudo T."/>
            <person name="Ohkuma M."/>
            <person name="Tanasupawat S."/>
        </authorList>
    </citation>
    <scope>NUCLEOTIDE SEQUENCE [LARGE SCALE GENOMIC DNA]</scope>
    <source>
        <strain evidence="2 3">LCR2-06</strain>
    </source>
</reference>